<organism evidence="1 2">
    <name type="scientific">Rattus norvegicus</name>
    <name type="common">Rat</name>
    <dbReference type="NCBI Taxonomy" id="10116"/>
    <lineage>
        <taxon>Eukaryota</taxon>
        <taxon>Metazoa</taxon>
        <taxon>Chordata</taxon>
        <taxon>Craniata</taxon>
        <taxon>Vertebrata</taxon>
        <taxon>Euteleostomi</taxon>
        <taxon>Mammalia</taxon>
        <taxon>Eutheria</taxon>
        <taxon>Euarchontoglires</taxon>
        <taxon>Glires</taxon>
        <taxon>Rodentia</taxon>
        <taxon>Myomorpha</taxon>
        <taxon>Muroidea</taxon>
        <taxon>Muridae</taxon>
        <taxon>Murinae</taxon>
        <taxon>Rattus</taxon>
    </lineage>
</organism>
<gene>
    <name evidence="1" type="ORF">rCG_35310</name>
</gene>
<name>A6HE23_RAT</name>
<dbReference type="Proteomes" id="UP000234681">
    <property type="component" value="Chromosome 10"/>
</dbReference>
<dbReference type="EMBL" id="CH473948">
    <property type="protein sequence ID" value="EDM04278.1"/>
    <property type="molecule type" value="Genomic_DNA"/>
</dbReference>
<protein>
    <submittedName>
        <fullName evidence="1">RCG35310</fullName>
    </submittedName>
</protein>
<evidence type="ECO:0000313" key="1">
    <source>
        <dbReference type="EMBL" id="EDM04278.1"/>
    </source>
</evidence>
<reference evidence="1 2" key="1">
    <citation type="submission" date="2005-07" db="EMBL/GenBank/DDBJ databases">
        <authorList>
            <person name="Mural R.J."/>
            <person name="Li P.W."/>
            <person name="Adams M.D."/>
            <person name="Amanatides P.G."/>
            <person name="Baden-Tillson H."/>
            <person name="Barnstead M."/>
            <person name="Chin S.H."/>
            <person name="Dew I."/>
            <person name="Evans C.A."/>
            <person name="Ferriera S."/>
            <person name="Flanigan M."/>
            <person name="Fosler C."/>
            <person name="Glodek A."/>
            <person name="Gu Z."/>
            <person name="Holt R.A."/>
            <person name="Jennings D."/>
            <person name="Kraft C.L."/>
            <person name="Lu F."/>
            <person name="Nguyen T."/>
            <person name="Nusskern D.R."/>
            <person name="Pfannkoch C.M."/>
            <person name="Sitter C."/>
            <person name="Sutton G.G."/>
            <person name="Venter J.C."/>
            <person name="Wang Z."/>
            <person name="Woodage T."/>
            <person name="Zheng X.H."/>
            <person name="Zhong F."/>
        </authorList>
    </citation>
    <scope>NUCLEOTIDE SEQUENCE [LARGE SCALE GENOMIC DNA]</scope>
    <source>
        <strain>BN</strain>
        <strain evidence="2">Sprague-Dawley</strain>
    </source>
</reference>
<evidence type="ECO:0000313" key="2">
    <source>
        <dbReference type="Proteomes" id="UP000234681"/>
    </source>
</evidence>
<proteinExistence type="predicted"/>
<accession>A6HE23</accession>
<sequence>MDLRFHLFLRQPHGPQSPTWPPVASGTTVVLQGGPIQ</sequence>
<dbReference type="AlphaFoldDB" id="A6HE23"/>